<dbReference type="Pfam" id="PF00583">
    <property type="entry name" value="Acetyltransf_1"/>
    <property type="match status" value="1"/>
</dbReference>
<keyword evidence="2" id="KW-0808">Transferase</keyword>
<reference evidence="3" key="2">
    <citation type="submission" date="2016-01" db="EMBL/GenBank/DDBJ databases">
        <title>Diatom-associated endosymboitic cyanobacterium lacks core nitrogen metabolism enzymes.</title>
        <authorList>
            <person name="Hilton J.A."/>
            <person name="Foster R.A."/>
            <person name="Tripp H.J."/>
            <person name="Carter B.J."/>
            <person name="Zehr J.P."/>
            <person name="Villareal T.A."/>
        </authorList>
    </citation>
    <scope>NUCLEOTIDE SEQUENCE [LARGE SCALE GENOMIC DNA]</scope>
    <source>
        <strain evidence="3">HH01</strain>
    </source>
</reference>
<protein>
    <submittedName>
        <fullName evidence="2">GCN5-related N-acetyltransferase</fullName>
    </submittedName>
</protein>
<dbReference type="CDD" id="cd04301">
    <property type="entry name" value="NAT_SF"/>
    <property type="match status" value="1"/>
</dbReference>
<accession>M1X2H7</accession>
<proteinExistence type="predicted"/>
<dbReference type="STRING" id="1165094.RINTHH_6900"/>
<dbReference type="PANTHER" id="PTHR47489">
    <property type="entry name" value="ACYL-COA N-ACYLTRANSFERASES (NAT) SUPERFAMILY PROTEIN"/>
    <property type="match status" value="1"/>
</dbReference>
<reference evidence="2 3" key="1">
    <citation type="submission" date="2012-05" db="EMBL/GenBank/DDBJ databases">
        <authorList>
            <person name="Hilton J."/>
        </authorList>
    </citation>
    <scope>NUCLEOTIDE SEQUENCE [LARGE SCALE GENOMIC DNA]</scope>
    <source>
        <strain evidence="2 3">HH01</strain>
    </source>
</reference>
<gene>
    <name evidence="2" type="ORF">RINTHH_6900</name>
</gene>
<keyword evidence="3" id="KW-1185">Reference proteome</keyword>
<dbReference type="EMBL" id="CAIY01000027">
    <property type="protein sequence ID" value="CCH66845.1"/>
    <property type="molecule type" value="Genomic_DNA"/>
</dbReference>
<dbReference type="PROSITE" id="PS51186">
    <property type="entry name" value="GNAT"/>
    <property type="match status" value="1"/>
</dbReference>
<dbReference type="SUPFAM" id="SSF55729">
    <property type="entry name" value="Acyl-CoA N-acyltransferases (Nat)"/>
    <property type="match status" value="1"/>
</dbReference>
<dbReference type="GO" id="GO:0016747">
    <property type="term" value="F:acyltransferase activity, transferring groups other than amino-acyl groups"/>
    <property type="evidence" value="ECO:0007669"/>
    <property type="project" value="InterPro"/>
</dbReference>
<organism evidence="2 3">
    <name type="scientific">Richelia intracellularis HH01</name>
    <dbReference type="NCBI Taxonomy" id="1165094"/>
    <lineage>
        <taxon>Bacteria</taxon>
        <taxon>Bacillati</taxon>
        <taxon>Cyanobacteriota</taxon>
        <taxon>Cyanophyceae</taxon>
        <taxon>Nostocales</taxon>
        <taxon>Nostocaceae</taxon>
        <taxon>Richelia</taxon>
    </lineage>
</organism>
<comment type="caution">
    <text evidence="2">The sequence shown here is derived from an EMBL/GenBank/DDBJ whole genome shotgun (WGS) entry which is preliminary data.</text>
</comment>
<dbReference type="PANTHER" id="PTHR47489:SF2">
    <property type="entry name" value="GCN5-RELATED N-ACETYLTRANSFERASE 5, CHLOROPLASTIC"/>
    <property type="match status" value="1"/>
</dbReference>
<dbReference type="Gene3D" id="3.40.630.30">
    <property type="match status" value="1"/>
</dbReference>
<sequence>MNSIINKFTLTPWFFHLFYPKTLFANCTQTSPIFEVRVAISSDLHSISKIIADSFHSRHGIWGWIFPLLHLSIYEDLRQRLALRNPHYICLVAVNSPQRINHLIGTVEMTLRFSDSFKKTGKNFPYLSNLAVNRKYRRQGVASQLLNSCEQIAISWGFKELYLHVLEDNQQAQQLYFKLGYRIYTMDSHWNKFTFWRSRQILLYKQL</sequence>
<dbReference type="InterPro" id="IPR000182">
    <property type="entry name" value="GNAT_dom"/>
</dbReference>
<feature type="domain" description="N-acetyltransferase" evidence="1">
    <location>
        <begin position="34"/>
        <end position="207"/>
    </location>
</feature>
<evidence type="ECO:0000313" key="2">
    <source>
        <dbReference type="EMBL" id="CCH66845.1"/>
    </source>
</evidence>
<evidence type="ECO:0000313" key="3">
    <source>
        <dbReference type="Proteomes" id="UP000053051"/>
    </source>
</evidence>
<dbReference type="InterPro" id="IPR016181">
    <property type="entry name" value="Acyl_CoA_acyltransferase"/>
</dbReference>
<name>M1X2H7_9NOST</name>
<dbReference type="AlphaFoldDB" id="M1X2H7"/>
<evidence type="ECO:0000259" key="1">
    <source>
        <dbReference type="PROSITE" id="PS51186"/>
    </source>
</evidence>
<dbReference type="Proteomes" id="UP000053051">
    <property type="component" value="Unassembled WGS sequence"/>
</dbReference>